<dbReference type="InterPro" id="IPR000644">
    <property type="entry name" value="CBS_dom"/>
</dbReference>
<protein>
    <recommendedName>
        <fullName evidence="7">Magnesium and cobalt efflux protein CorC</fullName>
    </recommendedName>
</protein>
<sequence length="287" mass="32261">MSDDRPTSRNPGKKSFLERLGDAFTGEPRDKDELLAIVQEAHQNEIVDDDSLRIMQGAINVSDLHVRDIMIPRSQMVSLEHDESIKEWTAKVVSSGHSRFPVLGESNDEVIGVLLAKDLLSLGLTADFNEEEMQKAVGSIVRDVTFVPEAKRVNVLLRDFRQNRNHMAIVVDEYRGISGLVTIEDVLEEIVGEIEDEHDDETIDNIASNGNGGFIVQALTPIDDFNDHFNTQFSDEEFDTIGGVIMHNFGRVPKRDDTIELDDLLIRVTTADNRRVKAFEIKTETTD</sequence>
<gene>
    <name evidence="11" type="ORF">ACFOND_03205</name>
</gene>
<keyword evidence="3" id="KW-0460">Magnesium</keyword>
<evidence type="ECO:0000313" key="12">
    <source>
        <dbReference type="Proteomes" id="UP001595710"/>
    </source>
</evidence>
<evidence type="ECO:0000256" key="4">
    <source>
        <dbReference type="ARBA" id="ARBA00023122"/>
    </source>
</evidence>
<dbReference type="Pfam" id="PF21917">
    <property type="entry name" value="NMB0537_N"/>
    <property type="match status" value="1"/>
</dbReference>
<evidence type="ECO:0000256" key="1">
    <source>
        <dbReference type="ARBA" id="ARBA00006337"/>
    </source>
</evidence>
<dbReference type="InterPro" id="IPR054115">
    <property type="entry name" value="CorC_N"/>
</dbReference>
<keyword evidence="4 8" id="KW-0129">CBS domain</keyword>
<dbReference type="CDD" id="cd04590">
    <property type="entry name" value="CBS_pair_CorC_HlyC_assoc"/>
    <property type="match status" value="1"/>
</dbReference>
<dbReference type="PANTHER" id="PTHR22777:SF27">
    <property type="entry name" value="MAGNESIUM AND COBALT EFFLUX PROTEIN CORC"/>
    <property type="match status" value="1"/>
</dbReference>
<evidence type="ECO:0000256" key="7">
    <source>
        <dbReference type="ARBA" id="ARBA00040729"/>
    </source>
</evidence>
<accession>A0ABV7WMW0</accession>
<dbReference type="RefSeq" id="WP_216001132.1">
    <property type="nucleotide sequence ID" value="NZ_JBHRYN010000006.1"/>
</dbReference>
<comment type="caution">
    <text evidence="11">The sequence shown here is derived from an EMBL/GenBank/DDBJ whole genome shotgun (WGS) entry which is preliminary data.</text>
</comment>
<feature type="region of interest" description="Disordered" evidence="9">
    <location>
        <begin position="1"/>
        <end position="22"/>
    </location>
</feature>
<keyword evidence="5" id="KW-0170">Cobalt</keyword>
<name>A0ABV7WMW0_9GAMM</name>
<dbReference type="EMBL" id="JBHRYN010000006">
    <property type="protein sequence ID" value="MFC3700635.1"/>
    <property type="molecule type" value="Genomic_DNA"/>
</dbReference>
<evidence type="ECO:0000256" key="5">
    <source>
        <dbReference type="ARBA" id="ARBA00023285"/>
    </source>
</evidence>
<feature type="domain" description="CBS" evidence="10">
    <location>
        <begin position="70"/>
        <end position="131"/>
    </location>
</feature>
<reference evidence="12" key="1">
    <citation type="journal article" date="2019" name="Int. J. Syst. Evol. Microbiol.">
        <title>The Global Catalogue of Microorganisms (GCM) 10K type strain sequencing project: providing services to taxonomists for standard genome sequencing and annotation.</title>
        <authorList>
            <consortium name="The Broad Institute Genomics Platform"/>
            <consortium name="The Broad Institute Genome Sequencing Center for Infectious Disease"/>
            <person name="Wu L."/>
            <person name="Ma J."/>
        </authorList>
    </citation>
    <scope>NUCLEOTIDE SEQUENCE [LARGE SCALE GENOMIC DNA]</scope>
    <source>
        <strain evidence="12">CECT 8288</strain>
    </source>
</reference>
<dbReference type="InterPro" id="IPR005170">
    <property type="entry name" value="Transptr-assoc_dom"/>
</dbReference>
<dbReference type="Proteomes" id="UP001595710">
    <property type="component" value="Unassembled WGS sequence"/>
</dbReference>
<dbReference type="PROSITE" id="PS51371">
    <property type="entry name" value="CBS"/>
    <property type="match status" value="2"/>
</dbReference>
<evidence type="ECO:0000256" key="3">
    <source>
        <dbReference type="ARBA" id="ARBA00022842"/>
    </source>
</evidence>
<dbReference type="SMART" id="SM00116">
    <property type="entry name" value="CBS"/>
    <property type="match status" value="2"/>
</dbReference>
<evidence type="ECO:0000259" key="10">
    <source>
        <dbReference type="PROSITE" id="PS51371"/>
    </source>
</evidence>
<dbReference type="InterPro" id="IPR044751">
    <property type="entry name" value="Ion_transp-like_CBS"/>
</dbReference>
<dbReference type="PANTHER" id="PTHR22777">
    <property type="entry name" value="HEMOLYSIN-RELATED"/>
    <property type="match status" value="1"/>
</dbReference>
<evidence type="ECO:0000256" key="8">
    <source>
        <dbReference type="PROSITE-ProRule" id="PRU00703"/>
    </source>
</evidence>
<dbReference type="Pfam" id="PF00571">
    <property type="entry name" value="CBS"/>
    <property type="match status" value="2"/>
</dbReference>
<organism evidence="11 12">
    <name type="scientific">Reinekea marina</name>
    <dbReference type="NCBI Taxonomy" id="1310421"/>
    <lineage>
        <taxon>Bacteria</taxon>
        <taxon>Pseudomonadati</taxon>
        <taxon>Pseudomonadota</taxon>
        <taxon>Gammaproteobacteria</taxon>
        <taxon>Oceanospirillales</taxon>
        <taxon>Saccharospirillaceae</taxon>
        <taxon>Reinekea</taxon>
    </lineage>
</organism>
<feature type="domain" description="CBS" evidence="10">
    <location>
        <begin position="140"/>
        <end position="197"/>
    </location>
</feature>
<keyword evidence="2" id="KW-0677">Repeat</keyword>
<keyword evidence="12" id="KW-1185">Reference proteome</keyword>
<evidence type="ECO:0000256" key="6">
    <source>
        <dbReference type="ARBA" id="ARBA00037273"/>
    </source>
</evidence>
<dbReference type="SMART" id="SM01091">
    <property type="entry name" value="CorC_HlyC"/>
    <property type="match status" value="1"/>
</dbReference>
<comment type="function">
    <text evidence="6">Plays a role in the transport of magnesium and cobalt ions.</text>
</comment>
<evidence type="ECO:0000313" key="11">
    <source>
        <dbReference type="EMBL" id="MFC3700635.1"/>
    </source>
</evidence>
<dbReference type="Pfam" id="PF03471">
    <property type="entry name" value="CorC_HlyC"/>
    <property type="match status" value="1"/>
</dbReference>
<evidence type="ECO:0000256" key="2">
    <source>
        <dbReference type="ARBA" id="ARBA00022737"/>
    </source>
</evidence>
<evidence type="ECO:0000256" key="9">
    <source>
        <dbReference type="SAM" id="MobiDB-lite"/>
    </source>
</evidence>
<comment type="similarity">
    <text evidence="1">Belongs to the UPF0053 family.</text>
</comment>
<proteinExistence type="inferred from homology"/>